<protein>
    <submittedName>
        <fullName evidence="1">Uncharacterized protein</fullName>
    </submittedName>
</protein>
<evidence type="ECO:0000313" key="3">
    <source>
        <dbReference type="Proteomes" id="UP000663862"/>
    </source>
</evidence>
<organism evidence="1 3">
    <name type="scientific">Rotaria socialis</name>
    <dbReference type="NCBI Taxonomy" id="392032"/>
    <lineage>
        <taxon>Eukaryota</taxon>
        <taxon>Metazoa</taxon>
        <taxon>Spiralia</taxon>
        <taxon>Gnathifera</taxon>
        <taxon>Rotifera</taxon>
        <taxon>Eurotatoria</taxon>
        <taxon>Bdelloidea</taxon>
        <taxon>Philodinida</taxon>
        <taxon>Philodinidae</taxon>
        <taxon>Rotaria</taxon>
    </lineage>
</organism>
<dbReference type="EMBL" id="CAJOBS010002901">
    <property type="protein sequence ID" value="CAF4838973.1"/>
    <property type="molecule type" value="Genomic_DNA"/>
</dbReference>
<dbReference type="Proteomes" id="UP000663838">
    <property type="component" value="Unassembled WGS sequence"/>
</dbReference>
<evidence type="ECO:0000313" key="2">
    <source>
        <dbReference type="EMBL" id="CAF4838973.1"/>
    </source>
</evidence>
<reference evidence="1" key="1">
    <citation type="submission" date="2021-02" db="EMBL/GenBank/DDBJ databases">
        <authorList>
            <person name="Nowell W R."/>
        </authorList>
    </citation>
    <scope>NUCLEOTIDE SEQUENCE</scope>
</reference>
<proteinExistence type="predicted"/>
<dbReference type="AlphaFoldDB" id="A0A821GG23"/>
<name>A0A821GG23_9BILA</name>
<dbReference type="Proteomes" id="UP000663862">
    <property type="component" value="Unassembled WGS sequence"/>
</dbReference>
<dbReference type="EMBL" id="CAJOBQ010006145">
    <property type="protein sequence ID" value="CAF4667520.1"/>
    <property type="molecule type" value="Genomic_DNA"/>
</dbReference>
<feature type="non-terminal residue" evidence="1">
    <location>
        <position position="47"/>
    </location>
</feature>
<sequence>MLDICIGSRLACGAIPHFSRNNFILLWVANVDSPDEEVLVDFVVELI</sequence>
<accession>A0A821GG23</accession>
<comment type="caution">
    <text evidence="1">The sequence shown here is derived from an EMBL/GenBank/DDBJ whole genome shotgun (WGS) entry which is preliminary data.</text>
</comment>
<evidence type="ECO:0000313" key="1">
    <source>
        <dbReference type="EMBL" id="CAF4667520.1"/>
    </source>
</evidence>
<gene>
    <name evidence="2" type="ORF">TOA249_LOCUS25898</name>
    <name evidence="1" type="ORF">TSG867_LOCUS31681</name>
</gene>